<dbReference type="GO" id="GO:0000976">
    <property type="term" value="F:transcription cis-regulatory region binding"/>
    <property type="evidence" value="ECO:0007669"/>
    <property type="project" value="TreeGrafter"/>
</dbReference>
<dbReference type="RefSeq" id="WP_099381786.1">
    <property type="nucleotide sequence ID" value="NZ_PEBD01000004.1"/>
</dbReference>
<dbReference type="Gene3D" id="1.10.357.10">
    <property type="entry name" value="Tetracycline Repressor, domain 2"/>
    <property type="match status" value="1"/>
</dbReference>
<sequence>MTVPAVLDVPTEAPMTPAAERILDAAGTLFYTHGIRAVGVDSIAEAAGTTKKTIYDRFGSKDGLIVAYLHRRSLRWRSLVLDFIRPLPVGRAQALAVFDATDEWMASWVRGCGFINAYAELGGTDHPGVEIIVEEKAWVRDLFAHTCTAAGYPEPEFLAGQLTLLHEGSIVARTAGAQDDASRVAKLTAQILLDVPVGEPS</sequence>
<accession>A0A2G3PSF6</accession>
<feature type="DNA-binding region" description="H-T-H motif" evidence="2">
    <location>
        <begin position="39"/>
        <end position="58"/>
    </location>
</feature>
<dbReference type="EMBL" id="PEBD01000004">
    <property type="protein sequence ID" value="PHV68673.1"/>
    <property type="molecule type" value="Genomic_DNA"/>
</dbReference>
<dbReference type="InterPro" id="IPR036271">
    <property type="entry name" value="Tet_transcr_reg_TetR-rel_C_sf"/>
</dbReference>
<dbReference type="InterPro" id="IPR050109">
    <property type="entry name" value="HTH-type_TetR-like_transc_reg"/>
</dbReference>
<keyword evidence="1 2" id="KW-0238">DNA-binding</keyword>
<dbReference type="GO" id="GO:0003700">
    <property type="term" value="F:DNA-binding transcription factor activity"/>
    <property type="evidence" value="ECO:0007669"/>
    <property type="project" value="TreeGrafter"/>
</dbReference>
<dbReference type="InterPro" id="IPR001647">
    <property type="entry name" value="HTH_TetR"/>
</dbReference>
<dbReference type="InterPro" id="IPR009057">
    <property type="entry name" value="Homeodomain-like_sf"/>
</dbReference>
<gene>
    <name evidence="4" type="ORF">CSW57_05705</name>
</gene>
<organism evidence="4 5">
    <name type="scientific">Williamsia marianensis</name>
    <dbReference type="NCBI Taxonomy" id="85044"/>
    <lineage>
        <taxon>Bacteria</taxon>
        <taxon>Bacillati</taxon>
        <taxon>Actinomycetota</taxon>
        <taxon>Actinomycetes</taxon>
        <taxon>Mycobacteriales</taxon>
        <taxon>Nocardiaceae</taxon>
        <taxon>Williamsia</taxon>
    </lineage>
</organism>
<evidence type="ECO:0000256" key="2">
    <source>
        <dbReference type="PROSITE-ProRule" id="PRU00335"/>
    </source>
</evidence>
<dbReference type="AlphaFoldDB" id="A0A2G3PSF6"/>
<dbReference type="PANTHER" id="PTHR30055:SF200">
    <property type="entry name" value="HTH-TYPE TRANSCRIPTIONAL REPRESSOR BDCR"/>
    <property type="match status" value="1"/>
</dbReference>
<evidence type="ECO:0000259" key="3">
    <source>
        <dbReference type="PROSITE" id="PS50977"/>
    </source>
</evidence>
<dbReference type="PRINTS" id="PR00455">
    <property type="entry name" value="HTHTETR"/>
</dbReference>
<name>A0A2G3PSF6_WILMA</name>
<dbReference type="PANTHER" id="PTHR30055">
    <property type="entry name" value="HTH-TYPE TRANSCRIPTIONAL REGULATOR RUTR"/>
    <property type="match status" value="1"/>
</dbReference>
<feature type="domain" description="HTH tetR-type" evidence="3">
    <location>
        <begin position="16"/>
        <end position="76"/>
    </location>
</feature>
<dbReference type="Pfam" id="PF00440">
    <property type="entry name" value="TetR_N"/>
    <property type="match status" value="1"/>
</dbReference>
<reference evidence="4 5" key="1">
    <citation type="submission" date="2017-10" db="EMBL/GenBank/DDBJ databases">
        <title>The draft genome sequence of Williamsia sp. BULT 1.1 isolated from the semi-arid grassland soils from South Africa.</title>
        <authorList>
            <person name="Kabwe M.H."/>
            <person name="Govender N."/>
            <person name="Mutseka Lunga P."/>
            <person name="Vikram S."/>
            <person name="Makhalanyane T.P."/>
        </authorList>
    </citation>
    <scope>NUCLEOTIDE SEQUENCE [LARGE SCALE GENOMIC DNA]</scope>
    <source>
        <strain evidence="4 5">BULT 1.1</strain>
    </source>
</reference>
<evidence type="ECO:0000256" key="1">
    <source>
        <dbReference type="ARBA" id="ARBA00023125"/>
    </source>
</evidence>
<evidence type="ECO:0000313" key="4">
    <source>
        <dbReference type="EMBL" id="PHV68673.1"/>
    </source>
</evidence>
<proteinExistence type="predicted"/>
<comment type="caution">
    <text evidence="4">The sequence shown here is derived from an EMBL/GenBank/DDBJ whole genome shotgun (WGS) entry which is preliminary data.</text>
</comment>
<dbReference type="SUPFAM" id="SSF48498">
    <property type="entry name" value="Tetracyclin repressor-like, C-terminal domain"/>
    <property type="match status" value="1"/>
</dbReference>
<protein>
    <submittedName>
        <fullName evidence="4">TetR family transcriptional regulator</fullName>
    </submittedName>
</protein>
<dbReference type="PROSITE" id="PS50977">
    <property type="entry name" value="HTH_TETR_2"/>
    <property type="match status" value="1"/>
</dbReference>
<dbReference type="SUPFAM" id="SSF46689">
    <property type="entry name" value="Homeodomain-like"/>
    <property type="match status" value="1"/>
</dbReference>
<dbReference type="Proteomes" id="UP000225108">
    <property type="component" value="Unassembled WGS sequence"/>
</dbReference>
<evidence type="ECO:0000313" key="5">
    <source>
        <dbReference type="Proteomes" id="UP000225108"/>
    </source>
</evidence>